<evidence type="ECO:0000256" key="4">
    <source>
        <dbReference type="ARBA" id="ARBA00023040"/>
    </source>
</evidence>
<dbReference type="Pfam" id="PF00001">
    <property type="entry name" value="7tm_1"/>
    <property type="match status" value="1"/>
</dbReference>
<evidence type="ECO:0000256" key="2">
    <source>
        <dbReference type="ARBA" id="ARBA00022692"/>
    </source>
</evidence>
<gene>
    <name evidence="8" type="primary">WBGene00095832</name>
</gene>
<dbReference type="EnsemblMetazoa" id="PPA06278.1">
    <property type="protein sequence ID" value="PPA06278.1"/>
    <property type="gene ID" value="WBGene00095832"/>
</dbReference>
<keyword evidence="7" id="KW-0807">Transducer</keyword>
<dbReference type="Gene3D" id="1.20.1070.10">
    <property type="entry name" value="Rhodopsin 7-helix transmembrane proteins"/>
    <property type="match status" value="1"/>
</dbReference>
<evidence type="ECO:0000313" key="8">
    <source>
        <dbReference type="EnsemblMetazoa" id="PPA06278.1"/>
    </source>
</evidence>
<name>A0A2A6CIA4_PRIPA</name>
<keyword evidence="9" id="KW-1185">Reference proteome</keyword>
<reference evidence="9" key="1">
    <citation type="journal article" date="2008" name="Nat. Genet.">
        <title>The Pristionchus pacificus genome provides a unique perspective on nematode lifestyle and parasitism.</title>
        <authorList>
            <person name="Dieterich C."/>
            <person name="Clifton S.W."/>
            <person name="Schuster L.N."/>
            <person name="Chinwalla A."/>
            <person name="Delehaunty K."/>
            <person name="Dinkelacker I."/>
            <person name="Fulton L."/>
            <person name="Fulton R."/>
            <person name="Godfrey J."/>
            <person name="Minx P."/>
            <person name="Mitreva M."/>
            <person name="Roeseler W."/>
            <person name="Tian H."/>
            <person name="Witte H."/>
            <person name="Yang S.P."/>
            <person name="Wilson R.K."/>
            <person name="Sommer R.J."/>
        </authorList>
    </citation>
    <scope>NUCLEOTIDE SEQUENCE [LARGE SCALE GENOMIC DNA]</scope>
    <source>
        <strain evidence="9">PS312</strain>
    </source>
</reference>
<dbReference type="PANTHER" id="PTHR24243:SF224">
    <property type="entry name" value="G-PROTEIN COUPLED RECEPTOR 19-RELATED"/>
    <property type="match status" value="1"/>
</dbReference>
<evidence type="ECO:0000256" key="5">
    <source>
        <dbReference type="ARBA" id="ARBA00023136"/>
    </source>
</evidence>
<keyword evidence="4" id="KW-0297">G-protein coupled receptor</keyword>
<reference evidence="8" key="2">
    <citation type="submission" date="2022-06" db="UniProtKB">
        <authorList>
            <consortium name="EnsemblMetazoa"/>
        </authorList>
    </citation>
    <scope>IDENTIFICATION</scope>
    <source>
        <strain evidence="8">PS312</strain>
    </source>
</reference>
<evidence type="ECO:0000256" key="3">
    <source>
        <dbReference type="ARBA" id="ARBA00022989"/>
    </source>
</evidence>
<dbReference type="InterPro" id="IPR000276">
    <property type="entry name" value="GPCR_Rhodpsn"/>
</dbReference>
<dbReference type="SUPFAM" id="SSF81321">
    <property type="entry name" value="Family A G protein-coupled receptor-like"/>
    <property type="match status" value="1"/>
</dbReference>
<dbReference type="AlphaFoldDB" id="A0A2A6CIA4"/>
<dbReference type="Proteomes" id="UP000005239">
    <property type="component" value="Unassembled WGS sequence"/>
</dbReference>
<keyword evidence="2" id="KW-0812">Transmembrane</keyword>
<sequence length="402" mass="44297">AMLDQGSSFIFSILFAVLTLIGVVGNLLVIIAIGSDRKMRACIMNILLLNLAVADLSNVVLAVGEWSPAVFVNRPIWILPDFLCPINRYLECVFLFTSISTQLIVCLERYIATIHPMRARAWCCRKTALKAVAIAWALAGIFAIPYLLHHEVVYRGKEGPDGFCTNVSSTQSWWLIFKFVEFIQYFVCPCSIIFIVYSRIAAVLWATNPVGIKSESSLMVQSGSSRQLATRRNVVKMLVACACVYFLCYAPIQALFLSRSIFKIRFQPPYAAVLFLNALAVTCSASNPLLYALFSTRFRKRLKALLSPLSPTPDCYSSIPASRNSFPPQPVVVASSTSCCGKSCVINRQQSQSPAGSPPPPSSNDPCECPCSRGEKYLSPATYPALAPNNNFPGTHRCLYNI</sequence>
<evidence type="ECO:0000256" key="1">
    <source>
        <dbReference type="ARBA" id="ARBA00004141"/>
    </source>
</evidence>
<dbReference type="OrthoDB" id="5810838at2759"/>
<evidence type="ECO:0000256" key="7">
    <source>
        <dbReference type="ARBA" id="ARBA00023224"/>
    </source>
</evidence>
<comment type="subcellular location">
    <subcellularLocation>
        <location evidence="1">Membrane</location>
        <topology evidence="1">Multi-pass membrane protein</topology>
    </subcellularLocation>
</comment>
<keyword evidence="6" id="KW-0675">Receptor</keyword>
<dbReference type="PROSITE" id="PS50262">
    <property type="entry name" value="G_PROTEIN_RECEP_F1_2"/>
    <property type="match status" value="1"/>
</dbReference>
<dbReference type="PRINTS" id="PR00237">
    <property type="entry name" value="GPCRRHODOPSN"/>
</dbReference>
<protein>
    <submittedName>
        <fullName evidence="8">Npr-15</fullName>
    </submittedName>
</protein>
<dbReference type="InterPro" id="IPR017452">
    <property type="entry name" value="GPCR_Rhodpsn_7TM"/>
</dbReference>
<organism evidence="8 9">
    <name type="scientific">Pristionchus pacificus</name>
    <name type="common">Parasitic nematode worm</name>
    <dbReference type="NCBI Taxonomy" id="54126"/>
    <lineage>
        <taxon>Eukaryota</taxon>
        <taxon>Metazoa</taxon>
        <taxon>Ecdysozoa</taxon>
        <taxon>Nematoda</taxon>
        <taxon>Chromadorea</taxon>
        <taxon>Rhabditida</taxon>
        <taxon>Rhabditina</taxon>
        <taxon>Diplogasteromorpha</taxon>
        <taxon>Diplogasteroidea</taxon>
        <taxon>Neodiplogasteridae</taxon>
        <taxon>Pristionchus</taxon>
    </lineage>
</organism>
<accession>A0A8R1U5A9</accession>
<dbReference type="CDD" id="cd00637">
    <property type="entry name" value="7tm_classA_rhodopsin-like"/>
    <property type="match status" value="1"/>
</dbReference>
<evidence type="ECO:0000256" key="6">
    <source>
        <dbReference type="ARBA" id="ARBA00023170"/>
    </source>
</evidence>
<dbReference type="GO" id="GO:0016020">
    <property type="term" value="C:membrane"/>
    <property type="evidence" value="ECO:0007669"/>
    <property type="project" value="UniProtKB-SubCell"/>
</dbReference>
<dbReference type="PANTHER" id="PTHR24243">
    <property type="entry name" value="G-PROTEIN COUPLED RECEPTOR"/>
    <property type="match status" value="1"/>
</dbReference>
<dbReference type="GO" id="GO:0007186">
    <property type="term" value="P:G protein-coupled receptor signaling pathway"/>
    <property type="evidence" value="ECO:0000318"/>
    <property type="project" value="GO_Central"/>
</dbReference>
<keyword evidence="3" id="KW-1133">Transmembrane helix</keyword>
<keyword evidence="5" id="KW-0472">Membrane</keyword>
<dbReference type="GO" id="GO:0004930">
    <property type="term" value="F:G protein-coupled receptor activity"/>
    <property type="evidence" value="ECO:0007669"/>
    <property type="project" value="UniProtKB-KW"/>
</dbReference>
<proteinExistence type="predicted"/>
<accession>A0A2A6CIA4</accession>
<evidence type="ECO:0000313" key="9">
    <source>
        <dbReference type="Proteomes" id="UP000005239"/>
    </source>
</evidence>